<sequence>MRPCFFLPRLKNVALTGVPSPTIAGHLPHFRHSHWLTLSPSSSASISLCVTATHFTFSPLALSHRRSLTGVLSHLLTNSSSESQNARVPEFSTSSPFLLTGSETLSVKASPLLATVSLCHCLGETPSLSRELQDSELSHRLQALAHHHQGYNYSISM</sequence>
<reference evidence="1 2" key="1">
    <citation type="journal article" date="2023" name="Plants (Basel)">
        <title>Bridging the Gap: Combining Genomics and Transcriptomics Approaches to Understand Stylosanthes scabra, an Orphan Legume from the Brazilian Caatinga.</title>
        <authorList>
            <person name="Ferreira-Neto J.R.C."/>
            <person name="da Silva M.D."/>
            <person name="Binneck E."/>
            <person name="de Melo N.F."/>
            <person name="da Silva R.H."/>
            <person name="de Melo A.L.T.M."/>
            <person name="Pandolfi V."/>
            <person name="Bustamante F.O."/>
            <person name="Brasileiro-Vidal A.C."/>
            <person name="Benko-Iseppon A.M."/>
        </authorList>
    </citation>
    <scope>NUCLEOTIDE SEQUENCE [LARGE SCALE GENOMIC DNA]</scope>
    <source>
        <tissue evidence="1">Leaves</tissue>
    </source>
</reference>
<dbReference type="EMBL" id="JASCZI010273062">
    <property type="protein sequence ID" value="MED6224154.1"/>
    <property type="molecule type" value="Genomic_DNA"/>
</dbReference>
<keyword evidence="2" id="KW-1185">Reference proteome</keyword>
<protein>
    <submittedName>
        <fullName evidence="1">Uncharacterized protein</fullName>
    </submittedName>
</protein>
<proteinExistence type="predicted"/>
<evidence type="ECO:0000313" key="2">
    <source>
        <dbReference type="Proteomes" id="UP001341840"/>
    </source>
</evidence>
<gene>
    <name evidence="1" type="ORF">PIB30_081103</name>
</gene>
<evidence type="ECO:0000313" key="1">
    <source>
        <dbReference type="EMBL" id="MED6224154.1"/>
    </source>
</evidence>
<accession>A0ABU6ZQE5</accession>
<dbReference type="Proteomes" id="UP001341840">
    <property type="component" value="Unassembled WGS sequence"/>
</dbReference>
<name>A0ABU6ZQE5_9FABA</name>
<organism evidence="1 2">
    <name type="scientific">Stylosanthes scabra</name>
    <dbReference type="NCBI Taxonomy" id="79078"/>
    <lineage>
        <taxon>Eukaryota</taxon>
        <taxon>Viridiplantae</taxon>
        <taxon>Streptophyta</taxon>
        <taxon>Embryophyta</taxon>
        <taxon>Tracheophyta</taxon>
        <taxon>Spermatophyta</taxon>
        <taxon>Magnoliopsida</taxon>
        <taxon>eudicotyledons</taxon>
        <taxon>Gunneridae</taxon>
        <taxon>Pentapetalae</taxon>
        <taxon>rosids</taxon>
        <taxon>fabids</taxon>
        <taxon>Fabales</taxon>
        <taxon>Fabaceae</taxon>
        <taxon>Papilionoideae</taxon>
        <taxon>50 kb inversion clade</taxon>
        <taxon>dalbergioids sensu lato</taxon>
        <taxon>Dalbergieae</taxon>
        <taxon>Pterocarpus clade</taxon>
        <taxon>Stylosanthes</taxon>
    </lineage>
</organism>
<comment type="caution">
    <text evidence="1">The sequence shown here is derived from an EMBL/GenBank/DDBJ whole genome shotgun (WGS) entry which is preliminary data.</text>
</comment>